<evidence type="ECO:0000256" key="13">
    <source>
        <dbReference type="ARBA" id="ARBA00022737"/>
    </source>
</evidence>
<evidence type="ECO:0000256" key="1">
    <source>
        <dbReference type="ARBA" id="ARBA00001663"/>
    </source>
</evidence>
<dbReference type="SUPFAM" id="SSF52058">
    <property type="entry name" value="L domain-like"/>
    <property type="match status" value="1"/>
</dbReference>
<evidence type="ECO:0000256" key="18">
    <source>
        <dbReference type="ARBA" id="ARBA00023015"/>
    </source>
</evidence>
<evidence type="ECO:0000256" key="19">
    <source>
        <dbReference type="ARBA" id="ARBA00023163"/>
    </source>
</evidence>
<keyword evidence="20" id="KW-0539">Nucleus</keyword>
<dbReference type="PANTHER" id="PTHR12121">
    <property type="entry name" value="CARBON CATABOLITE REPRESSOR PROTEIN 4"/>
    <property type="match status" value="1"/>
</dbReference>
<keyword evidence="12" id="KW-0479">Metal-binding</keyword>
<dbReference type="AlphaFoldDB" id="A0A507E3T4"/>
<dbReference type="GO" id="GO:0005634">
    <property type="term" value="C:nucleus"/>
    <property type="evidence" value="ECO:0007669"/>
    <property type="project" value="UniProtKB-SubCell"/>
</dbReference>
<evidence type="ECO:0000256" key="22">
    <source>
        <dbReference type="ARBA" id="ARBA00031469"/>
    </source>
</evidence>
<keyword evidence="16" id="KW-0460">Magnesium</keyword>
<feature type="region of interest" description="Disordered" evidence="24">
    <location>
        <begin position="65"/>
        <end position="89"/>
    </location>
</feature>
<evidence type="ECO:0000256" key="17">
    <source>
        <dbReference type="ARBA" id="ARBA00022884"/>
    </source>
</evidence>
<evidence type="ECO:0000256" key="5">
    <source>
        <dbReference type="ARBA" id="ARBA00009105"/>
    </source>
</evidence>
<comment type="similarity">
    <text evidence="6">Belongs to the CCR4/nocturin family.</text>
</comment>
<dbReference type="OrthoDB" id="428734at2759"/>
<dbReference type="Gene3D" id="3.90.550.10">
    <property type="entry name" value="Spore Coat Polysaccharide Biosynthesis Protein SpsA, Chain A"/>
    <property type="match status" value="1"/>
</dbReference>
<dbReference type="InterPro" id="IPR029044">
    <property type="entry name" value="Nucleotide-diphossugar_trans"/>
</dbReference>
<dbReference type="Pfam" id="PF00560">
    <property type="entry name" value="LRR_1"/>
    <property type="match status" value="2"/>
</dbReference>
<evidence type="ECO:0000256" key="9">
    <source>
        <dbReference type="ARBA" id="ARBA00022614"/>
    </source>
</evidence>
<comment type="subcellular location">
    <subcellularLocation>
        <location evidence="4">Cytoplasm</location>
    </subcellularLocation>
    <subcellularLocation>
        <location evidence="3">Nucleus</location>
    </subcellularLocation>
</comment>
<accession>A0A507E3T4</accession>
<dbReference type="SUPFAM" id="SSF53448">
    <property type="entry name" value="Nucleotide-diphospho-sugar transferases"/>
    <property type="match status" value="1"/>
</dbReference>
<dbReference type="GO" id="GO:0003723">
    <property type="term" value="F:RNA binding"/>
    <property type="evidence" value="ECO:0007669"/>
    <property type="project" value="UniProtKB-KW"/>
</dbReference>
<evidence type="ECO:0000256" key="15">
    <source>
        <dbReference type="ARBA" id="ARBA00022839"/>
    </source>
</evidence>
<evidence type="ECO:0000256" key="10">
    <source>
        <dbReference type="ARBA" id="ARBA00022679"/>
    </source>
</evidence>
<dbReference type="Gene3D" id="3.80.10.10">
    <property type="entry name" value="Ribonuclease Inhibitor"/>
    <property type="match status" value="1"/>
</dbReference>
<gene>
    <name evidence="26" type="ORF">CcCBS67573_g09220</name>
</gene>
<evidence type="ECO:0000256" key="8">
    <source>
        <dbReference type="ARBA" id="ARBA00022490"/>
    </source>
</evidence>
<keyword evidence="8" id="KW-0963">Cytoplasm</keyword>
<dbReference type="PANTHER" id="PTHR12121:SF100">
    <property type="entry name" value="POLY(A)-SPECIFIC RIBONUCLEASE"/>
    <property type="match status" value="1"/>
</dbReference>
<dbReference type="InterPro" id="IPR003591">
    <property type="entry name" value="Leu-rich_rpt_typical-subtyp"/>
</dbReference>
<dbReference type="Gene3D" id="3.60.10.10">
    <property type="entry name" value="Endonuclease/exonuclease/phosphatase"/>
    <property type="match status" value="1"/>
</dbReference>
<evidence type="ECO:0000256" key="11">
    <source>
        <dbReference type="ARBA" id="ARBA00022722"/>
    </source>
</evidence>
<dbReference type="EMBL" id="QEAP01000759">
    <property type="protein sequence ID" value="TPX57760.1"/>
    <property type="molecule type" value="Genomic_DNA"/>
</dbReference>
<keyword evidence="9" id="KW-0433">Leucine-rich repeat</keyword>
<evidence type="ECO:0000256" key="14">
    <source>
        <dbReference type="ARBA" id="ARBA00022801"/>
    </source>
</evidence>
<comment type="catalytic activity">
    <reaction evidence="1">
        <text>Exonucleolytic cleavage of poly(A) to 5'-AMP.</text>
        <dbReference type="EC" id="3.1.13.4"/>
    </reaction>
</comment>
<protein>
    <recommendedName>
        <fullName evidence="7">poly(A)-specific ribonuclease</fullName>
        <ecNumber evidence="7">3.1.13.4</ecNumber>
    </recommendedName>
    <alternativeName>
        <fullName evidence="21">Carbon catabolite repressor protein 4</fullName>
    </alternativeName>
    <alternativeName>
        <fullName evidence="22">Cytoplasmic deadenylase</fullName>
    </alternativeName>
    <alternativeName>
        <fullName evidence="23">Glucose-repressible alcohol dehydrogenase transcriptional effector</fullName>
    </alternativeName>
</protein>
<feature type="region of interest" description="Disordered" evidence="24">
    <location>
        <begin position="440"/>
        <end position="462"/>
    </location>
</feature>
<evidence type="ECO:0000256" key="16">
    <source>
        <dbReference type="ARBA" id="ARBA00022842"/>
    </source>
</evidence>
<dbReference type="SMART" id="SM00369">
    <property type="entry name" value="LRR_TYP"/>
    <property type="match status" value="3"/>
</dbReference>
<evidence type="ECO:0000256" key="7">
    <source>
        <dbReference type="ARBA" id="ARBA00012161"/>
    </source>
</evidence>
<reference evidence="26 27" key="1">
    <citation type="journal article" date="2019" name="Sci. Rep.">
        <title>Comparative genomics of chytrid fungi reveal insights into the obligate biotrophic and pathogenic lifestyle of Synchytrium endobioticum.</title>
        <authorList>
            <person name="van de Vossenberg B.T.L.H."/>
            <person name="Warris S."/>
            <person name="Nguyen H.D.T."/>
            <person name="van Gent-Pelzer M.P.E."/>
            <person name="Joly D.L."/>
            <person name="van de Geest H.C."/>
            <person name="Bonants P.J.M."/>
            <person name="Smith D.S."/>
            <person name="Levesque C.A."/>
            <person name="van der Lee T.A.J."/>
        </authorList>
    </citation>
    <scope>NUCLEOTIDE SEQUENCE [LARGE SCALE GENOMIC DNA]</scope>
    <source>
        <strain evidence="26 27">CBS 675.73</strain>
    </source>
</reference>
<evidence type="ECO:0000256" key="6">
    <source>
        <dbReference type="ARBA" id="ARBA00010774"/>
    </source>
</evidence>
<organism evidence="26 27">
    <name type="scientific">Chytriomyces confervae</name>
    <dbReference type="NCBI Taxonomy" id="246404"/>
    <lineage>
        <taxon>Eukaryota</taxon>
        <taxon>Fungi</taxon>
        <taxon>Fungi incertae sedis</taxon>
        <taxon>Chytridiomycota</taxon>
        <taxon>Chytridiomycota incertae sedis</taxon>
        <taxon>Chytridiomycetes</taxon>
        <taxon>Chytridiales</taxon>
        <taxon>Chytriomycetaceae</taxon>
        <taxon>Chytriomyces</taxon>
    </lineage>
</organism>
<dbReference type="STRING" id="246404.A0A507E3T4"/>
<evidence type="ECO:0000256" key="20">
    <source>
        <dbReference type="ARBA" id="ARBA00023242"/>
    </source>
</evidence>
<dbReference type="SUPFAM" id="SSF56219">
    <property type="entry name" value="DNase I-like"/>
    <property type="match status" value="1"/>
</dbReference>
<evidence type="ECO:0000313" key="27">
    <source>
        <dbReference type="Proteomes" id="UP000320333"/>
    </source>
</evidence>
<evidence type="ECO:0000256" key="2">
    <source>
        <dbReference type="ARBA" id="ARBA00001946"/>
    </source>
</evidence>
<evidence type="ECO:0000256" key="4">
    <source>
        <dbReference type="ARBA" id="ARBA00004496"/>
    </source>
</evidence>
<keyword evidence="17" id="KW-0694">RNA-binding</keyword>
<dbReference type="CDD" id="cd09097">
    <property type="entry name" value="Deadenylase_CCR4"/>
    <property type="match status" value="1"/>
</dbReference>
<sequence>MAGLNYVYGQQYNHLVSAGSKNGERLLQSRQAATPHHHARVAAAAARTANNLSLSRDLDDSLESVALKESKENREKDAKDKRDKDSKEKAKSSDWVTIDMGGMLLRNLAPSVFDFHFLTTLYLNHNNFTYIPHQISNLKCLTLLDLSGNKLVSIPPELGSVVSLKELLLFDNQLTFLPIELGALYQLEVFGIEGNPLTEPYIGYMQKDGALAIISYMRENLPSGPPPAEREWITLDESFSQNDPNTFTILCYNTLCDKYATPQTYPYTPTWALTWDYRKDLILSEIVNYNADIVCLQEMETGQFEEYFQEYFISNSLYEGVFWPKSRSRTMGEYERRAVDGCATFFRPDKFTLVEKHSIEFQQIAMQRPELRRTEDVFNRVMVKDNIGLITVLESKDASPKFKVVVANTHLHWDPSDPDVKLVQTAMLMEEVTKIVAAHAPPAQTGPPGSAPRANGNGSTIPPVQQVPVIVCGDFNSLPGSGVHSLLGDGSVPAGHEDFGKYTYGAYTREGISHQLNLKSVYPASVTGGMNGKSEVSTTTTVSSSALHSASLDFTNYTPLFKGVIDYIWVSNMTLSVGGVLGGVDKEHAKASVGFPNAHHPSDHVPIMAALSYKGVPKDKNEGDGIAQGGAVQIASHNDSAACGMAIPPQSLLLVLLALPLSTLLWIHLRTHSDAWAHNPSLLASHSQQLFDFVADTKADLDAAFASYQRAVPVQGSMGIVLTGSAKSVPLVVMAAELIRATGCTLPIEFAYLGDELANHTMSLLRASNITPRNFLSPAIKSYNWDIGLLKLGAAKVSAILSSPFEKVLFLDPDVMLLRDPTYLFNTPQFNRTGALFWPDFSATPRDKPIWQITKQPYSVEFEFESGQIVLDKSNKHVYLGLVVAEYLCRHGAFYFKHFWGDKDAFRWGFRVAGVPYFLNTQQVVSVGVVLDYKLHKHGNVSLIPPASIPLNSAQIIQPEASLASYIGTSASGRVPAKATHCGQNMLQLDFDTNETNDPSAVYEAKPLFMHANGIKWSWNYDDTIPPFQSAQMYALPKGETLTSWAQKHGAMASYKYIGQLNGRDCGSLVPVNGIELSYLSNYRLFLFLVFVYSRPAAFQISLLYTQVSMRDTWQHGRMLFSCQLTSKYSNERLFSR</sequence>
<proteinExistence type="inferred from homology"/>
<evidence type="ECO:0000259" key="25">
    <source>
        <dbReference type="Pfam" id="PF03372"/>
    </source>
</evidence>
<dbReference type="InterPro" id="IPR022751">
    <property type="entry name" value="Alpha_mannosyltransferase"/>
</dbReference>
<comment type="similarity">
    <text evidence="5">Belongs to the MNN1/MNT family.</text>
</comment>
<dbReference type="InterPro" id="IPR032675">
    <property type="entry name" value="LRR_dom_sf"/>
</dbReference>
<dbReference type="PROSITE" id="PS51450">
    <property type="entry name" value="LRR"/>
    <property type="match status" value="1"/>
</dbReference>
<keyword evidence="19" id="KW-0804">Transcription</keyword>
<evidence type="ECO:0000256" key="24">
    <source>
        <dbReference type="SAM" id="MobiDB-lite"/>
    </source>
</evidence>
<dbReference type="Pfam" id="PF03372">
    <property type="entry name" value="Exo_endo_phos"/>
    <property type="match status" value="1"/>
</dbReference>
<keyword evidence="11" id="KW-0540">Nuclease</keyword>
<comment type="caution">
    <text evidence="26">The sequence shown here is derived from an EMBL/GenBank/DDBJ whole genome shotgun (WGS) entry which is preliminary data.</text>
</comment>
<dbReference type="InterPro" id="IPR050410">
    <property type="entry name" value="CCR4/nocturin_mRNA_transcr"/>
</dbReference>
<evidence type="ECO:0000256" key="23">
    <source>
        <dbReference type="ARBA" id="ARBA00033317"/>
    </source>
</evidence>
<keyword evidence="13" id="KW-0677">Repeat</keyword>
<feature type="domain" description="Endonuclease/exonuclease/phosphatase" evidence="25">
    <location>
        <begin position="252"/>
        <end position="604"/>
    </location>
</feature>
<keyword evidence="14" id="KW-0378">Hydrolase</keyword>
<dbReference type="Pfam" id="PF11051">
    <property type="entry name" value="Mannosyl_trans3"/>
    <property type="match status" value="2"/>
</dbReference>
<dbReference type="GO" id="GO:0005737">
    <property type="term" value="C:cytoplasm"/>
    <property type="evidence" value="ECO:0007669"/>
    <property type="project" value="UniProtKB-SubCell"/>
</dbReference>
<dbReference type="InterPro" id="IPR005135">
    <property type="entry name" value="Endo/exonuclease/phosphatase"/>
</dbReference>
<keyword evidence="15" id="KW-0269">Exonuclease</keyword>
<comment type="cofactor">
    <cofactor evidence="2">
        <name>Mg(2+)</name>
        <dbReference type="ChEBI" id="CHEBI:18420"/>
    </cofactor>
</comment>
<dbReference type="GO" id="GO:0004535">
    <property type="term" value="F:poly(A)-specific ribonuclease activity"/>
    <property type="evidence" value="ECO:0007669"/>
    <property type="project" value="UniProtKB-EC"/>
</dbReference>
<keyword evidence="27" id="KW-1185">Reference proteome</keyword>
<dbReference type="InterPro" id="IPR001611">
    <property type="entry name" value="Leu-rich_rpt"/>
</dbReference>
<evidence type="ECO:0000256" key="3">
    <source>
        <dbReference type="ARBA" id="ARBA00004123"/>
    </source>
</evidence>
<evidence type="ECO:0000313" key="26">
    <source>
        <dbReference type="EMBL" id="TPX57760.1"/>
    </source>
</evidence>
<evidence type="ECO:0000256" key="21">
    <source>
        <dbReference type="ARBA" id="ARBA00030493"/>
    </source>
</evidence>
<dbReference type="GO" id="GO:0016757">
    <property type="term" value="F:glycosyltransferase activity"/>
    <property type="evidence" value="ECO:0007669"/>
    <property type="project" value="InterPro"/>
</dbReference>
<evidence type="ECO:0000256" key="12">
    <source>
        <dbReference type="ARBA" id="ARBA00022723"/>
    </source>
</evidence>
<name>A0A507E3T4_9FUNG</name>
<dbReference type="EC" id="3.1.13.4" evidence="7"/>
<keyword evidence="18" id="KW-0805">Transcription regulation</keyword>
<dbReference type="GO" id="GO:0046872">
    <property type="term" value="F:metal ion binding"/>
    <property type="evidence" value="ECO:0007669"/>
    <property type="project" value="UniProtKB-KW"/>
</dbReference>
<feature type="compositionally biased region" description="Basic and acidic residues" evidence="24">
    <location>
        <begin position="66"/>
        <end position="89"/>
    </location>
</feature>
<dbReference type="Proteomes" id="UP000320333">
    <property type="component" value="Unassembled WGS sequence"/>
</dbReference>
<keyword evidence="10" id="KW-0808">Transferase</keyword>
<dbReference type="InterPro" id="IPR036691">
    <property type="entry name" value="Endo/exonu/phosph_ase_sf"/>
</dbReference>